<dbReference type="NCBIfam" id="NF001847">
    <property type="entry name" value="PRK00571.1-4"/>
    <property type="match status" value="1"/>
</dbReference>
<name>A0A127MAB6_9GAMM</name>
<evidence type="ECO:0000256" key="6">
    <source>
        <dbReference type="ARBA" id="ARBA00022448"/>
    </source>
</evidence>
<dbReference type="InterPro" id="IPR036794">
    <property type="entry name" value="ATP_F1_dsu/esu_C_sf"/>
</dbReference>
<dbReference type="PANTHER" id="PTHR13822">
    <property type="entry name" value="ATP SYNTHASE DELTA/EPSILON CHAIN"/>
    <property type="match status" value="1"/>
</dbReference>
<organism evidence="19 20">
    <name type="scientific">Zhongshania aliphaticivorans</name>
    <dbReference type="NCBI Taxonomy" id="1470434"/>
    <lineage>
        <taxon>Bacteria</taxon>
        <taxon>Pseudomonadati</taxon>
        <taxon>Pseudomonadota</taxon>
        <taxon>Gammaproteobacteria</taxon>
        <taxon>Cellvibrionales</taxon>
        <taxon>Spongiibacteraceae</taxon>
        <taxon>Zhongshania</taxon>
    </lineage>
</organism>
<dbReference type="CDD" id="cd12152">
    <property type="entry name" value="F1-ATPase_delta"/>
    <property type="match status" value="1"/>
</dbReference>
<dbReference type="InterPro" id="IPR020547">
    <property type="entry name" value="ATP_synth_F1_esu_C"/>
</dbReference>
<evidence type="ECO:0000256" key="14">
    <source>
        <dbReference type="ARBA" id="ARBA00031795"/>
    </source>
</evidence>
<evidence type="ECO:0000256" key="4">
    <source>
        <dbReference type="ARBA" id="ARBA00011648"/>
    </source>
</evidence>
<evidence type="ECO:0000256" key="10">
    <source>
        <dbReference type="ARBA" id="ARBA00023136"/>
    </source>
</evidence>
<keyword evidence="9 15" id="KW-0406">Ion transport</keyword>
<dbReference type="EMBL" id="CP014544">
    <property type="protein sequence ID" value="AMO70193.1"/>
    <property type="molecule type" value="Genomic_DNA"/>
</dbReference>
<evidence type="ECO:0000313" key="19">
    <source>
        <dbReference type="EMBL" id="AMO70193.1"/>
    </source>
</evidence>
<evidence type="ECO:0000256" key="16">
    <source>
        <dbReference type="RuleBase" id="RU003656"/>
    </source>
</evidence>
<evidence type="ECO:0000256" key="1">
    <source>
        <dbReference type="ARBA" id="ARBA00003543"/>
    </source>
</evidence>
<evidence type="ECO:0000256" key="5">
    <source>
        <dbReference type="ARBA" id="ARBA00014480"/>
    </source>
</evidence>
<feature type="domain" description="ATP synthase epsilon subunit C-terminal" evidence="17">
    <location>
        <begin position="89"/>
        <end position="132"/>
    </location>
</feature>
<keyword evidence="10 15" id="KW-0472">Membrane</keyword>
<dbReference type="InterPro" id="IPR020546">
    <property type="entry name" value="ATP_synth_F1_dsu/esu_N"/>
</dbReference>
<dbReference type="SUPFAM" id="SSF46604">
    <property type="entry name" value="Epsilon subunit of F1F0-ATP synthase C-terminal domain"/>
    <property type="match status" value="1"/>
</dbReference>
<dbReference type="PANTHER" id="PTHR13822:SF10">
    <property type="entry name" value="ATP SYNTHASE EPSILON CHAIN, CHLOROPLASTIC"/>
    <property type="match status" value="1"/>
</dbReference>
<dbReference type="HAMAP" id="MF_00530">
    <property type="entry name" value="ATP_synth_epsil_bac"/>
    <property type="match status" value="1"/>
</dbReference>
<dbReference type="NCBIfam" id="NF009977">
    <property type="entry name" value="PRK13442.1"/>
    <property type="match status" value="1"/>
</dbReference>
<dbReference type="STRING" id="1470434.AZF00_18615"/>
<keyword evidence="8 15" id="KW-0375">Hydrogen ion transport</keyword>
<dbReference type="Gene3D" id="1.20.5.440">
    <property type="entry name" value="ATP synthase delta/epsilon subunit, C-terminal domain"/>
    <property type="match status" value="1"/>
</dbReference>
<evidence type="ECO:0000256" key="15">
    <source>
        <dbReference type="HAMAP-Rule" id="MF_00530"/>
    </source>
</evidence>
<evidence type="ECO:0000256" key="12">
    <source>
        <dbReference type="ARBA" id="ARBA00023310"/>
    </source>
</evidence>
<proteinExistence type="inferred from homology"/>
<dbReference type="NCBIfam" id="TIGR01216">
    <property type="entry name" value="ATP_synt_epsi"/>
    <property type="match status" value="1"/>
</dbReference>
<dbReference type="Proteomes" id="UP000074119">
    <property type="component" value="Chromosome"/>
</dbReference>
<comment type="subunit">
    <text evidence="4 15 16">F-type ATPases have 2 components, CF(1) - the catalytic core - and CF(0) - the membrane proton channel. CF(1) has five subunits: alpha(3), beta(3), gamma(1), delta(1), epsilon(1). CF(0) has three main subunits: a, b and c.</text>
</comment>
<sequence>MAMTIHCDIVSAEAELFSGRAKLIVANGTQGDLGVTYGHAPLLTSLEPGPVRIVQDNGEELIFYVSGGFLEVQPNVVSILADTAIRAGDLDEASALEAQKHAQQAMLNQSGDIDYSRAAAQLAAASAQLRTLQQIRKSLSK</sequence>
<dbReference type="GO" id="GO:0046933">
    <property type="term" value="F:proton-transporting ATP synthase activity, rotational mechanism"/>
    <property type="evidence" value="ECO:0007669"/>
    <property type="project" value="UniProtKB-UniRule"/>
</dbReference>
<evidence type="ECO:0000256" key="3">
    <source>
        <dbReference type="ARBA" id="ARBA00005712"/>
    </source>
</evidence>
<dbReference type="GO" id="GO:0005524">
    <property type="term" value="F:ATP binding"/>
    <property type="evidence" value="ECO:0007669"/>
    <property type="project" value="UniProtKB-UniRule"/>
</dbReference>
<dbReference type="RefSeq" id="WP_008253077.1">
    <property type="nucleotide sequence ID" value="NZ_CP014544.1"/>
</dbReference>
<dbReference type="SUPFAM" id="SSF51344">
    <property type="entry name" value="Epsilon subunit of F1F0-ATP synthase N-terminal domain"/>
    <property type="match status" value="1"/>
</dbReference>
<evidence type="ECO:0000259" key="17">
    <source>
        <dbReference type="Pfam" id="PF00401"/>
    </source>
</evidence>
<feature type="domain" description="ATP synthase F1 complex delta/epsilon subunit N-terminal" evidence="18">
    <location>
        <begin position="5"/>
        <end position="84"/>
    </location>
</feature>
<accession>A0A127MAB6</accession>
<dbReference type="GO" id="GO:0005886">
    <property type="term" value="C:plasma membrane"/>
    <property type="evidence" value="ECO:0007669"/>
    <property type="project" value="UniProtKB-SubCell"/>
</dbReference>
<reference evidence="19 20" key="1">
    <citation type="submission" date="2015-12" db="EMBL/GenBank/DDBJ databases">
        <authorList>
            <person name="Shamseldin A."/>
            <person name="Moawad H."/>
            <person name="Abd El-Rahim W.M."/>
            <person name="Sadowsky M.J."/>
        </authorList>
    </citation>
    <scope>NUCLEOTIDE SEQUENCE [LARGE SCALE GENOMIC DNA]</scope>
    <source>
        <strain evidence="19 20">SM2</strain>
    </source>
</reference>
<dbReference type="Pfam" id="PF00401">
    <property type="entry name" value="ATP-synt_DE"/>
    <property type="match status" value="1"/>
</dbReference>
<dbReference type="InterPro" id="IPR036771">
    <property type="entry name" value="ATPsynth_dsu/esu_N"/>
</dbReference>
<dbReference type="Gene3D" id="2.60.15.10">
    <property type="entry name" value="F0F1 ATP synthase delta/epsilon subunit, N-terminal"/>
    <property type="match status" value="1"/>
</dbReference>
<dbReference type="InterPro" id="IPR001469">
    <property type="entry name" value="ATP_synth_F1_dsu/esu"/>
</dbReference>
<evidence type="ECO:0000256" key="13">
    <source>
        <dbReference type="ARBA" id="ARBA00030215"/>
    </source>
</evidence>
<comment type="similarity">
    <text evidence="3 15 16">Belongs to the ATPase epsilon chain family.</text>
</comment>
<dbReference type="KEGG" id="zal:AZF00_18615"/>
<dbReference type="GO" id="GO:0045259">
    <property type="term" value="C:proton-transporting ATP synthase complex"/>
    <property type="evidence" value="ECO:0007669"/>
    <property type="project" value="UniProtKB-KW"/>
</dbReference>
<dbReference type="FunFam" id="2.60.15.10:FF:000001">
    <property type="entry name" value="ATP synthase epsilon chain"/>
    <property type="match status" value="1"/>
</dbReference>
<keyword evidence="7 15" id="KW-1003">Cell membrane</keyword>
<evidence type="ECO:0000313" key="20">
    <source>
        <dbReference type="Proteomes" id="UP000074119"/>
    </source>
</evidence>
<evidence type="ECO:0000256" key="2">
    <source>
        <dbReference type="ARBA" id="ARBA00004202"/>
    </source>
</evidence>
<keyword evidence="11 15" id="KW-0139">CF(1)</keyword>
<keyword evidence="6 15" id="KW-0813">Transport</keyword>
<evidence type="ECO:0000259" key="18">
    <source>
        <dbReference type="Pfam" id="PF02823"/>
    </source>
</evidence>
<keyword evidence="12 15" id="KW-0066">ATP synthesis</keyword>
<evidence type="ECO:0000256" key="8">
    <source>
        <dbReference type="ARBA" id="ARBA00022781"/>
    </source>
</evidence>
<gene>
    <name evidence="15" type="primary">atpC</name>
    <name evidence="19" type="ORF">AZF00_18615</name>
</gene>
<evidence type="ECO:0000256" key="11">
    <source>
        <dbReference type="ARBA" id="ARBA00023196"/>
    </source>
</evidence>
<protein>
    <recommendedName>
        <fullName evidence="5 15">ATP synthase epsilon chain</fullName>
    </recommendedName>
    <alternativeName>
        <fullName evidence="14 15">ATP synthase F1 sector epsilon subunit</fullName>
    </alternativeName>
    <alternativeName>
        <fullName evidence="13 15">F-ATPase epsilon subunit</fullName>
    </alternativeName>
</protein>
<evidence type="ECO:0000256" key="9">
    <source>
        <dbReference type="ARBA" id="ARBA00023065"/>
    </source>
</evidence>
<evidence type="ECO:0000256" key="7">
    <source>
        <dbReference type="ARBA" id="ARBA00022475"/>
    </source>
</evidence>
<dbReference type="Pfam" id="PF02823">
    <property type="entry name" value="ATP-synt_DE_N"/>
    <property type="match status" value="1"/>
</dbReference>
<comment type="subcellular location">
    <subcellularLocation>
        <location evidence="2 15">Cell membrane</location>
        <topology evidence="2 15">Peripheral membrane protein</topology>
    </subcellularLocation>
</comment>
<dbReference type="AlphaFoldDB" id="A0A127MAB6"/>
<comment type="function">
    <text evidence="1 15">Produces ATP from ADP in the presence of a proton gradient across the membrane.</text>
</comment>